<evidence type="ECO:0000313" key="9">
    <source>
        <dbReference type="EMBL" id="KAK8057775.1"/>
    </source>
</evidence>
<protein>
    <submittedName>
        <fullName evidence="9">Polyketide synthase</fullName>
    </submittedName>
</protein>
<dbReference type="InterPro" id="IPR016036">
    <property type="entry name" value="Malonyl_transacylase_ACP-bd"/>
</dbReference>
<evidence type="ECO:0000256" key="2">
    <source>
        <dbReference type="ARBA" id="ARBA00022553"/>
    </source>
</evidence>
<dbReference type="InterPro" id="IPR042104">
    <property type="entry name" value="PKS_dehydratase_sf"/>
</dbReference>
<feature type="domain" description="Ketosynthase family 3 (KS3)" evidence="7">
    <location>
        <begin position="392"/>
        <end position="825"/>
    </location>
</feature>
<feature type="region of interest" description="N-terminal hotdog fold" evidence="4">
    <location>
        <begin position="1309"/>
        <end position="1440"/>
    </location>
</feature>
<evidence type="ECO:0000259" key="6">
    <source>
        <dbReference type="PROSITE" id="PS50075"/>
    </source>
</evidence>
<reference evidence="9 10" key="1">
    <citation type="submission" date="2023-01" db="EMBL/GenBank/DDBJ databases">
        <title>Analysis of 21 Apiospora genomes using comparative genomics revels a genus with tremendous synthesis potential of carbohydrate active enzymes and secondary metabolites.</title>
        <authorList>
            <person name="Sorensen T."/>
        </authorList>
    </citation>
    <scope>NUCLEOTIDE SEQUENCE [LARGE SCALE GENOMIC DNA]</scope>
    <source>
        <strain evidence="9 10">CBS 83171</strain>
    </source>
</reference>
<dbReference type="InterPro" id="IPR049900">
    <property type="entry name" value="PKS_mFAS_DH"/>
</dbReference>
<dbReference type="SUPFAM" id="SSF47336">
    <property type="entry name" value="ACP-like"/>
    <property type="match status" value="1"/>
</dbReference>
<keyword evidence="1" id="KW-0596">Phosphopantetheine</keyword>
<feature type="active site" description="Proton donor; for dehydratase activity" evidence="4">
    <location>
        <position position="1523"/>
    </location>
</feature>
<dbReference type="Gene3D" id="3.40.366.10">
    <property type="entry name" value="Malonyl-Coenzyme A Acyl Carrier Protein, domain 2"/>
    <property type="match status" value="2"/>
</dbReference>
<evidence type="ECO:0000256" key="1">
    <source>
        <dbReference type="ARBA" id="ARBA00022450"/>
    </source>
</evidence>
<dbReference type="InterPro" id="IPR036736">
    <property type="entry name" value="ACP-like_sf"/>
</dbReference>
<evidence type="ECO:0000313" key="10">
    <source>
        <dbReference type="Proteomes" id="UP001446871"/>
    </source>
</evidence>
<dbReference type="SMART" id="SM00825">
    <property type="entry name" value="PKS_KS"/>
    <property type="match status" value="1"/>
</dbReference>
<dbReference type="InterPro" id="IPR009081">
    <property type="entry name" value="PP-bd_ACP"/>
</dbReference>
<feature type="domain" description="Carrier" evidence="6">
    <location>
        <begin position="1748"/>
        <end position="1819"/>
    </location>
</feature>
<evidence type="ECO:0000256" key="3">
    <source>
        <dbReference type="ARBA" id="ARBA00022679"/>
    </source>
</evidence>
<keyword evidence="10" id="KW-1185">Reference proteome</keyword>
<dbReference type="Pfam" id="PF00550">
    <property type="entry name" value="PP-binding"/>
    <property type="match status" value="1"/>
</dbReference>
<keyword evidence="2" id="KW-0597">Phosphoprotein</keyword>
<dbReference type="Pfam" id="PF00109">
    <property type="entry name" value="ketoacyl-synt"/>
    <property type="match status" value="1"/>
</dbReference>
<dbReference type="SUPFAM" id="SSF52151">
    <property type="entry name" value="FabD/lysophospholipase-like"/>
    <property type="match status" value="1"/>
</dbReference>
<dbReference type="InterPro" id="IPR016039">
    <property type="entry name" value="Thiolase-like"/>
</dbReference>
<feature type="active site" description="Proton acceptor; for dehydratase activity" evidence="4">
    <location>
        <position position="1341"/>
    </location>
</feature>
<dbReference type="Pfam" id="PF22621">
    <property type="entry name" value="CurL-like_PKS_C"/>
    <property type="match status" value="1"/>
</dbReference>
<dbReference type="SMART" id="SM00827">
    <property type="entry name" value="PKS_AT"/>
    <property type="match status" value="1"/>
</dbReference>
<dbReference type="InterPro" id="IPR030918">
    <property type="entry name" value="PT_fungal_PKS"/>
</dbReference>
<dbReference type="CDD" id="cd00833">
    <property type="entry name" value="PKS"/>
    <property type="match status" value="1"/>
</dbReference>
<dbReference type="PROSITE" id="PS50075">
    <property type="entry name" value="CARRIER"/>
    <property type="match status" value="1"/>
</dbReference>
<dbReference type="PROSITE" id="PS52019">
    <property type="entry name" value="PKS_MFAS_DH"/>
    <property type="match status" value="1"/>
</dbReference>
<dbReference type="Pfam" id="PF16073">
    <property type="entry name" value="SAT"/>
    <property type="match status" value="1"/>
</dbReference>
<dbReference type="InterPro" id="IPR016035">
    <property type="entry name" value="Acyl_Trfase/lysoPLipase"/>
</dbReference>
<dbReference type="PROSITE" id="PS00606">
    <property type="entry name" value="KS3_1"/>
    <property type="match status" value="1"/>
</dbReference>
<dbReference type="Gene3D" id="3.40.47.10">
    <property type="match status" value="1"/>
</dbReference>
<comment type="caution">
    <text evidence="9">The sequence shown here is derived from an EMBL/GenBank/DDBJ whole genome shotgun (WGS) entry which is preliminary data.</text>
</comment>
<evidence type="ECO:0000259" key="8">
    <source>
        <dbReference type="PROSITE" id="PS52019"/>
    </source>
</evidence>
<dbReference type="NCBIfam" id="TIGR04532">
    <property type="entry name" value="PT_fungal_PKS"/>
    <property type="match status" value="1"/>
</dbReference>
<feature type="compositionally biased region" description="Low complexity" evidence="5">
    <location>
        <begin position="1666"/>
        <end position="1689"/>
    </location>
</feature>
<evidence type="ECO:0000256" key="5">
    <source>
        <dbReference type="SAM" id="MobiDB-lite"/>
    </source>
</evidence>
<feature type="region of interest" description="Disordered" evidence="5">
    <location>
        <begin position="1711"/>
        <end position="1736"/>
    </location>
</feature>
<dbReference type="InterPro" id="IPR014030">
    <property type="entry name" value="Ketoacyl_synth_N"/>
</dbReference>
<dbReference type="InterPro" id="IPR014031">
    <property type="entry name" value="Ketoacyl_synth_C"/>
</dbReference>
<dbReference type="InterPro" id="IPR020841">
    <property type="entry name" value="PKS_Beta-ketoAc_synthase_dom"/>
</dbReference>
<evidence type="ECO:0000256" key="4">
    <source>
        <dbReference type="PROSITE-ProRule" id="PRU01363"/>
    </source>
</evidence>
<dbReference type="PANTHER" id="PTHR43775">
    <property type="entry name" value="FATTY ACID SYNTHASE"/>
    <property type="match status" value="1"/>
</dbReference>
<dbReference type="InterPro" id="IPR014043">
    <property type="entry name" value="Acyl_transferase_dom"/>
</dbReference>
<dbReference type="InterPro" id="IPR032088">
    <property type="entry name" value="SAT"/>
</dbReference>
<dbReference type="Proteomes" id="UP001446871">
    <property type="component" value="Unassembled WGS sequence"/>
</dbReference>
<name>A0ABR1UFT9_9PEZI</name>
<dbReference type="SUPFAM" id="SSF55048">
    <property type="entry name" value="Probable ACP-binding domain of malonyl-CoA ACP transacylase"/>
    <property type="match status" value="1"/>
</dbReference>
<dbReference type="InterPro" id="IPR018201">
    <property type="entry name" value="Ketoacyl_synth_AS"/>
</dbReference>
<feature type="region of interest" description="Disordered" evidence="5">
    <location>
        <begin position="1629"/>
        <end position="1699"/>
    </location>
</feature>
<dbReference type="Gene3D" id="1.10.1200.10">
    <property type="entry name" value="ACP-like"/>
    <property type="match status" value="1"/>
</dbReference>
<feature type="region of interest" description="C-terminal hotdog fold" evidence="4">
    <location>
        <begin position="1465"/>
        <end position="1621"/>
    </location>
</feature>
<organism evidence="9 10">
    <name type="scientific">Apiospora saccharicola</name>
    <dbReference type="NCBI Taxonomy" id="335842"/>
    <lineage>
        <taxon>Eukaryota</taxon>
        <taxon>Fungi</taxon>
        <taxon>Dikarya</taxon>
        <taxon>Ascomycota</taxon>
        <taxon>Pezizomycotina</taxon>
        <taxon>Sordariomycetes</taxon>
        <taxon>Xylariomycetidae</taxon>
        <taxon>Amphisphaeriales</taxon>
        <taxon>Apiosporaceae</taxon>
        <taxon>Apiospora</taxon>
    </lineage>
</organism>
<dbReference type="InterPro" id="IPR050091">
    <property type="entry name" value="PKS_NRPS_Biosynth_Enz"/>
</dbReference>
<dbReference type="Pfam" id="PF02801">
    <property type="entry name" value="Ketoacyl-synt_C"/>
    <property type="match status" value="1"/>
</dbReference>
<feature type="domain" description="PKS/mFAS DH" evidence="8">
    <location>
        <begin position="1309"/>
        <end position="1621"/>
    </location>
</feature>
<gene>
    <name evidence="9" type="ORF">PG996_011712</name>
</gene>
<dbReference type="EMBL" id="JAQQWM010000007">
    <property type="protein sequence ID" value="KAK8057775.1"/>
    <property type="molecule type" value="Genomic_DNA"/>
</dbReference>
<dbReference type="Pfam" id="PF00698">
    <property type="entry name" value="Acyl_transf_1"/>
    <property type="match status" value="1"/>
</dbReference>
<dbReference type="Gene3D" id="3.30.70.3290">
    <property type="match status" value="1"/>
</dbReference>
<dbReference type="PANTHER" id="PTHR43775:SF37">
    <property type="entry name" value="SI:DKEY-61P9.11"/>
    <property type="match status" value="1"/>
</dbReference>
<accession>A0ABR1UFT9</accession>
<dbReference type="SUPFAM" id="SSF53901">
    <property type="entry name" value="Thiolase-like"/>
    <property type="match status" value="1"/>
</dbReference>
<evidence type="ECO:0000259" key="7">
    <source>
        <dbReference type="PROSITE" id="PS52004"/>
    </source>
</evidence>
<dbReference type="InterPro" id="IPR001227">
    <property type="entry name" value="Ac_transferase_dom_sf"/>
</dbReference>
<keyword evidence="3" id="KW-0808">Transferase</keyword>
<dbReference type="Gene3D" id="3.10.129.110">
    <property type="entry name" value="Polyketide synthase dehydratase"/>
    <property type="match status" value="1"/>
</dbReference>
<proteinExistence type="predicted"/>
<dbReference type="PROSITE" id="PS52004">
    <property type="entry name" value="KS3_2"/>
    <property type="match status" value="1"/>
</dbReference>
<sequence length="1819" mass="197492">MVSAKVLYFSGEIPQGDPEGDQRVLFRKLHLLGKERDNVVLGSFLHSITLAVKDECSRLSRPQRELIPPFESVLDLTDHVVQLRKTPLGGAIERVLVLVFQVGSFIAYHEAHPLEYNFTEANAILIGRGSGLLSAAAVGLSPSISMIPSIAQNIARVSFRFGLVVDQVCRSLEVSKEEINADGAWVYCVYGVDEDDAREYVDQFNQEKGYPPTNCATVFNVDNAGASVSIGGPPKTLKALFAESDGFQKTKNVAMKKIQGMWHTDRVYGTEHVGPVIPEFDAKRSLHMPLISPVSGEPFRETSAGALLERIMEEILTERVRWDLIIDTVSRQLKHMQPESAQLVSIQPSHYNHNLVERWRAELPHAAVSDIAMLPAALDLPLGTSPPKDTRSSKIAVVGMACRFPGADSVDEFWERLMHGDDMHRPIPEDRFDVETHVDPTGKKQNTSKTPFGCFVENPGLFDAMFFGMSPREAEQTDPMQRLALVTAWEALEMAGFVDGRGVVHRQRVGTYYGQASDDYREVNTGQEVGTYFIPGGCRAFGPGRINYFFNFWGPSFSVDTACSSSLAAIQAACSSLWSGDSDMVITVSFWGMNILTNSDVFAGLSQGHFLSPTGNCKTWDEGADGYCRSDGVGSVVLKRLEDAEADNDNILAVVLSAGTSHSAEAVSITHPHDAAQSLLYGQIVRRAGIDPLSVGYVEMHGTGTQAGDPTEMRSVTSVFAPARHAAHRPVPLHVGTVKSNMGHGEAAAGIMAFVKTMLVFQHGRIPPHIGVKTGLNPALPDLSKMGVVIPYDGAAWGPGNGQKRLAMINNFGAAGGNTAMIIEEYSPKPRVGEDTRGTHVLTVSAKTAQSLSWNIRNLVEYLETTPDVALADVAYTLSARRRHFEYRKSVAVGSVADAIKQLRPHIETAISQTPCSVKRPPVAFAFAGQGTFYMGIGSSLYRDSPSFRSQIDQFDSLARRQGFSSFLPAIKNTVSREDVPASSIHLAIVCVEIALARMYMTFGLKPTAVIGHSLGEYAALAVAGVLSDSDTVFLVGTRAAILDANCASYTSCMVAVRGSVEDITREAGGAPFEVACINSPKETVIGGPVEQLEPLSARLTKAGFRATRLDVPHAYHTAQMDLVVDDLIQQTQGVVYNKPAIPIISPRDSAVIEAGAAVDSSYLPVSLRKTVDFAGALDVAWEAGVVSKNTVWLEMGHHPVCAGFVGRTLSETRLACSSLHRDADNWTSLAKTLSSLWEQGGLQIDWNEYHRPFESVLRLARVPTYAWNNKNYWIQYRGDWNLTKGQILPETAPAALPAVSGFHTSSVHRLYSENYDASSAQVLGESDMTAPVLKDVIEGHAMNGYGVASSFLHADMAFTMAKRIQDKTADLSGLGINVANFEYHDPVVKHHEPIDAHPILVNAEADFERHAVEVKWFNPANDKWYCHATAHYEDSSAWLADWQRTTRLVTSRIDALEAMASKGTANKLTTELAYTLFGKLVDYGSMYRTMQSVVLHEDEAFAEVVFPADTQGEWTVPPHFIDGCVSLSGFILNGGTHFDNTNNFFITPSWKSMRFAKPLTPGGKYLAYVRMVPEVASDSEAYGNNNLTSYVGDVYILQDGEIVGVVEAILFRQWPRVMLNRFFRPLGTAPPAPTPAAPAKKTKKKTTAPAPSPLPPASSLHEKAMAAALAAKTTSAARPAATMTPPRSGAMSKTGSPKAVPQLDYNLLTPGDTTPLHGHPGGPSGVKTPDTETDDEDAVVGDVVGDSGAASRAIEILAEELAIDMGLLTDECEIGDIGLDSLMSLVISQKFREDLGIEIRDAFYLEVATIGDLKKLVS</sequence>